<gene>
    <name evidence="12" type="primary">Wnt5</name>
</gene>
<evidence type="ECO:0000313" key="12">
    <source>
        <dbReference type="EMBL" id="CAB3267760.1"/>
    </source>
</evidence>
<dbReference type="InterPro" id="IPR005817">
    <property type="entry name" value="Wnt"/>
</dbReference>
<evidence type="ECO:0000256" key="10">
    <source>
        <dbReference type="ARBA" id="ARBA00037729"/>
    </source>
</evidence>
<organism evidence="12">
    <name type="scientific">Phallusia mammillata</name>
    <dbReference type="NCBI Taxonomy" id="59560"/>
    <lineage>
        <taxon>Eukaryota</taxon>
        <taxon>Metazoa</taxon>
        <taxon>Chordata</taxon>
        <taxon>Tunicata</taxon>
        <taxon>Ascidiacea</taxon>
        <taxon>Phlebobranchia</taxon>
        <taxon>Ascidiidae</taxon>
        <taxon>Phallusia</taxon>
    </lineage>
</organism>
<dbReference type="GO" id="GO:0030182">
    <property type="term" value="P:neuron differentiation"/>
    <property type="evidence" value="ECO:0007669"/>
    <property type="project" value="TreeGrafter"/>
</dbReference>
<proteinExistence type="evidence at transcript level"/>
<keyword evidence="5" id="KW-0272">Extracellular matrix</keyword>
<dbReference type="AlphaFoldDB" id="A0A6F9DXM7"/>
<evidence type="ECO:0000256" key="11">
    <source>
        <dbReference type="RuleBase" id="RU003500"/>
    </source>
</evidence>
<keyword evidence="8" id="KW-0325">Glycoprotein</keyword>
<evidence type="ECO:0000256" key="2">
    <source>
        <dbReference type="ARBA" id="ARBA00005683"/>
    </source>
</evidence>
<sequence length="363" mass="40570">MFSNSRVSFQFVTILIYITVVCVSQVNSHWWSLATKTLLVGSSSVEQCDNELGFSHSQRQLCRTYANHMKYVKDGAENGIKECKYQFRLNRWNCSTAVNDITVFGKVLKIGSKETAFTYAVAAAGVVVSVAQACKNGLLQECGCSRAPRPQGISSSWNWGGCGDDTDYAYGFAKEFIDARERDTNPSNKSKHKARKEMNLRNNEAGRLVAVRSSEPTCKCHGVSGSCNVRTCWMKLSGFREIGNKLKSKYNSAIEVVAKKRGRRQLDFTPRKRSDVITPTSLVYLESSPDYCVKNRRTGVKGTKGRECNVDSNGPDGCGLMCCGRGYRVVHKQIVEKCNCRFQWCCTVICDQCPSNVKRYVCK</sequence>
<dbReference type="Pfam" id="PF00110">
    <property type="entry name" value="wnt"/>
    <property type="match status" value="1"/>
</dbReference>
<evidence type="ECO:0000256" key="6">
    <source>
        <dbReference type="ARBA" id="ARBA00022687"/>
    </source>
</evidence>
<protein>
    <recommendedName>
        <fullName evidence="11">Protein Wnt</fullName>
    </recommendedName>
</protein>
<accession>A0A6F9DXM7</accession>
<dbReference type="GO" id="GO:0005615">
    <property type="term" value="C:extracellular space"/>
    <property type="evidence" value="ECO:0007669"/>
    <property type="project" value="TreeGrafter"/>
</dbReference>
<evidence type="ECO:0000256" key="3">
    <source>
        <dbReference type="ARBA" id="ARBA00022473"/>
    </source>
</evidence>
<dbReference type="PROSITE" id="PS00246">
    <property type="entry name" value="WNT1"/>
    <property type="match status" value="1"/>
</dbReference>
<dbReference type="Gene3D" id="3.30.2460.20">
    <property type="match status" value="1"/>
</dbReference>
<comment type="similarity">
    <text evidence="2 11">Belongs to the Wnt family.</text>
</comment>
<dbReference type="PANTHER" id="PTHR12027">
    <property type="entry name" value="WNT RELATED"/>
    <property type="match status" value="1"/>
</dbReference>
<dbReference type="GO" id="GO:0005109">
    <property type="term" value="F:frizzled binding"/>
    <property type="evidence" value="ECO:0007669"/>
    <property type="project" value="TreeGrafter"/>
</dbReference>
<name>A0A6F9DXM7_9ASCI</name>
<evidence type="ECO:0000256" key="8">
    <source>
        <dbReference type="ARBA" id="ARBA00023180"/>
    </source>
</evidence>
<evidence type="ECO:0000256" key="5">
    <source>
        <dbReference type="ARBA" id="ARBA00022530"/>
    </source>
</evidence>
<keyword evidence="6 11" id="KW-0879">Wnt signaling pathway</keyword>
<keyword evidence="3 11" id="KW-0217">Developmental protein</keyword>
<dbReference type="GO" id="GO:0005125">
    <property type="term" value="F:cytokine activity"/>
    <property type="evidence" value="ECO:0007669"/>
    <property type="project" value="TreeGrafter"/>
</dbReference>
<keyword evidence="9" id="KW-0449">Lipoprotein</keyword>
<reference evidence="12" key="1">
    <citation type="submission" date="2020-04" db="EMBL/GenBank/DDBJ databases">
        <authorList>
            <person name="Neveu A P."/>
        </authorList>
    </citation>
    <scope>NUCLEOTIDE SEQUENCE</scope>
    <source>
        <tissue evidence="12">Whole embryo</tissue>
    </source>
</reference>
<dbReference type="GO" id="GO:0060070">
    <property type="term" value="P:canonical Wnt signaling pathway"/>
    <property type="evidence" value="ECO:0007669"/>
    <property type="project" value="TreeGrafter"/>
</dbReference>
<evidence type="ECO:0000256" key="4">
    <source>
        <dbReference type="ARBA" id="ARBA00022525"/>
    </source>
</evidence>
<dbReference type="InterPro" id="IPR043158">
    <property type="entry name" value="Wnt_C"/>
</dbReference>
<evidence type="ECO:0000256" key="9">
    <source>
        <dbReference type="ARBA" id="ARBA00023288"/>
    </source>
</evidence>
<keyword evidence="7" id="KW-1015">Disulfide bond</keyword>
<dbReference type="PANTHER" id="PTHR12027:SF77">
    <property type="entry name" value="PROTEIN WNT-5"/>
    <property type="match status" value="1"/>
</dbReference>
<dbReference type="InterPro" id="IPR018161">
    <property type="entry name" value="Wnt_CS"/>
</dbReference>
<evidence type="ECO:0000256" key="1">
    <source>
        <dbReference type="ARBA" id="ARBA00004498"/>
    </source>
</evidence>
<evidence type="ECO:0000256" key="7">
    <source>
        <dbReference type="ARBA" id="ARBA00023157"/>
    </source>
</evidence>
<comment type="function">
    <text evidence="10">Ligand for members of the frizzled family of seven transmembrane receptors. Probable developmental protein. May be a signaling molecule which affects the development of discrete regions of tissues. Is likely to signal over only few cell diameters.</text>
</comment>
<dbReference type="FunFam" id="3.30.2460.20:FF:000001">
    <property type="entry name" value="Wnt homolog"/>
    <property type="match status" value="1"/>
</dbReference>
<dbReference type="PRINTS" id="PR01349">
    <property type="entry name" value="WNTPROTEIN"/>
</dbReference>
<dbReference type="GO" id="GO:0045165">
    <property type="term" value="P:cell fate commitment"/>
    <property type="evidence" value="ECO:0007669"/>
    <property type="project" value="TreeGrafter"/>
</dbReference>
<dbReference type="EMBL" id="LR791898">
    <property type="protein sequence ID" value="CAB3267760.1"/>
    <property type="molecule type" value="mRNA"/>
</dbReference>
<keyword evidence="4" id="KW-0964">Secreted</keyword>
<dbReference type="SMART" id="SM00097">
    <property type="entry name" value="WNT1"/>
    <property type="match status" value="1"/>
</dbReference>
<comment type="subcellular location">
    <subcellularLocation>
        <location evidence="1 11">Secreted</location>
        <location evidence="1 11">Extracellular space</location>
        <location evidence="1 11">Extracellular matrix</location>
    </subcellularLocation>
</comment>